<feature type="domain" description="RNA polymerase sigma factor 70 region 4 type 2" evidence="7">
    <location>
        <begin position="112"/>
        <end position="164"/>
    </location>
</feature>
<dbReference type="InterPro" id="IPR014284">
    <property type="entry name" value="RNA_pol_sigma-70_dom"/>
</dbReference>
<dbReference type="InterPro" id="IPR013325">
    <property type="entry name" value="RNA_pol_sigma_r2"/>
</dbReference>
<dbReference type="InterPro" id="IPR013249">
    <property type="entry name" value="RNA_pol_sigma70_r4_t2"/>
</dbReference>
<organism evidence="8 9">
    <name type="scientific">Virgisporangium aliadipatigenens</name>
    <dbReference type="NCBI Taxonomy" id="741659"/>
    <lineage>
        <taxon>Bacteria</taxon>
        <taxon>Bacillati</taxon>
        <taxon>Actinomycetota</taxon>
        <taxon>Actinomycetes</taxon>
        <taxon>Micromonosporales</taxon>
        <taxon>Micromonosporaceae</taxon>
        <taxon>Virgisporangium</taxon>
    </lineage>
</organism>
<dbReference type="Pfam" id="PF04542">
    <property type="entry name" value="Sigma70_r2"/>
    <property type="match status" value="1"/>
</dbReference>
<evidence type="ECO:0000256" key="1">
    <source>
        <dbReference type="ARBA" id="ARBA00010641"/>
    </source>
</evidence>
<proteinExistence type="inferred from homology"/>
<dbReference type="Proteomes" id="UP000619260">
    <property type="component" value="Unassembled WGS sequence"/>
</dbReference>
<reference evidence="8" key="1">
    <citation type="submission" date="2021-01" db="EMBL/GenBank/DDBJ databases">
        <title>Whole genome shotgun sequence of Virgisporangium aliadipatigenens NBRC 105644.</title>
        <authorList>
            <person name="Komaki H."/>
            <person name="Tamura T."/>
        </authorList>
    </citation>
    <scope>NUCLEOTIDE SEQUENCE</scope>
    <source>
        <strain evidence="8">NBRC 105644</strain>
    </source>
</reference>
<sequence length="181" mass="20496">MRRASVLVEVHVDEAAERDFTEFVAQRTHALFRVAYALTGDQHAAEDLLQNALAKAAMRWTRIEGDGEAYVKRILYRDCVSIWRWRSRRRETLMATPPEPRADDGVDPDLRLLLIDALRGLPPKQRAVLVLRYLDDLSEKQVAEVLGCSTGTVGSQASRALDKLRRHIGPALLTRLTEVPR</sequence>
<keyword evidence="9" id="KW-1185">Reference proteome</keyword>
<dbReference type="GO" id="GO:0016987">
    <property type="term" value="F:sigma factor activity"/>
    <property type="evidence" value="ECO:0007669"/>
    <property type="project" value="UniProtKB-KW"/>
</dbReference>
<keyword evidence="5" id="KW-0804">Transcription</keyword>
<dbReference type="SUPFAM" id="SSF88946">
    <property type="entry name" value="Sigma2 domain of RNA polymerase sigma factors"/>
    <property type="match status" value="1"/>
</dbReference>
<keyword evidence="8" id="KW-0240">DNA-directed RNA polymerase</keyword>
<dbReference type="NCBIfam" id="TIGR02983">
    <property type="entry name" value="SigE-fam_strep"/>
    <property type="match status" value="1"/>
</dbReference>
<comment type="similarity">
    <text evidence="1">Belongs to the sigma-70 factor family. ECF subfamily.</text>
</comment>
<dbReference type="Gene3D" id="1.10.1740.10">
    <property type="match status" value="1"/>
</dbReference>
<keyword evidence="4" id="KW-0238">DNA-binding</keyword>
<dbReference type="SUPFAM" id="SSF88659">
    <property type="entry name" value="Sigma3 and sigma4 domains of RNA polymerase sigma factors"/>
    <property type="match status" value="1"/>
</dbReference>
<keyword evidence="3" id="KW-0731">Sigma factor</keyword>
<dbReference type="PANTHER" id="PTHR43133:SF50">
    <property type="entry name" value="ECF RNA POLYMERASE SIGMA FACTOR SIGM"/>
    <property type="match status" value="1"/>
</dbReference>
<dbReference type="PANTHER" id="PTHR43133">
    <property type="entry name" value="RNA POLYMERASE ECF-TYPE SIGMA FACTO"/>
    <property type="match status" value="1"/>
</dbReference>
<evidence type="ECO:0000313" key="9">
    <source>
        <dbReference type="Proteomes" id="UP000619260"/>
    </source>
</evidence>
<evidence type="ECO:0000256" key="3">
    <source>
        <dbReference type="ARBA" id="ARBA00023082"/>
    </source>
</evidence>
<evidence type="ECO:0000259" key="7">
    <source>
        <dbReference type="Pfam" id="PF08281"/>
    </source>
</evidence>
<dbReference type="AlphaFoldDB" id="A0A8J4DQC2"/>
<dbReference type="InterPro" id="IPR036388">
    <property type="entry name" value="WH-like_DNA-bd_sf"/>
</dbReference>
<accession>A0A8J4DQC2</accession>
<dbReference type="InterPro" id="IPR007627">
    <property type="entry name" value="RNA_pol_sigma70_r2"/>
</dbReference>
<protein>
    <submittedName>
        <fullName evidence="8">DNA-directed RNA polymerase sigma-70 factor</fullName>
    </submittedName>
</protein>
<dbReference type="GO" id="GO:0006352">
    <property type="term" value="P:DNA-templated transcription initiation"/>
    <property type="evidence" value="ECO:0007669"/>
    <property type="project" value="InterPro"/>
</dbReference>
<dbReference type="GO" id="GO:0003677">
    <property type="term" value="F:DNA binding"/>
    <property type="evidence" value="ECO:0007669"/>
    <property type="project" value="UniProtKB-KW"/>
</dbReference>
<dbReference type="EMBL" id="BOPF01000013">
    <property type="protein sequence ID" value="GIJ46885.1"/>
    <property type="molecule type" value="Genomic_DNA"/>
</dbReference>
<gene>
    <name evidence="8" type="ORF">Val02_37710</name>
</gene>
<feature type="domain" description="RNA polymerase sigma-70 region 2" evidence="6">
    <location>
        <begin position="29"/>
        <end position="88"/>
    </location>
</feature>
<evidence type="ECO:0000313" key="8">
    <source>
        <dbReference type="EMBL" id="GIJ46885.1"/>
    </source>
</evidence>
<dbReference type="InterPro" id="IPR014325">
    <property type="entry name" value="RNA_pol_sigma-E_actinobac"/>
</dbReference>
<dbReference type="Gene3D" id="1.10.10.10">
    <property type="entry name" value="Winged helix-like DNA-binding domain superfamily/Winged helix DNA-binding domain"/>
    <property type="match status" value="1"/>
</dbReference>
<evidence type="ECO:0000259" key="6">
    <source>
        <dbReference type="Pfam" id="PF04542"/>
    </source>
</evidence>
<dbReference type="GO" id="GO:0000428">
    <property type="term" value="C:DNA-directed RNA polymerase complex"/>
    <property type="evidence" value="ECO:0007669"/>
    <property type="project" value="UniProtKB-KW"/>
</dbReference>
<comment type="caution">
    <text evidence="8">The sequence shown here is derived from an EMBL/GenBank/DDBJ whole genome shotgun (WGS) entry which is preliminary data.</text>
</comment>
<name>A0A8J4DQC2_9ACTN</name>
<evidence type="ECO:0000256" key="5">
    <source>
        <dbReference type="ARBA" id="ARBA00023163"/>
    </source>
</evidence>
<dbReference type="InterPro" id="IPR013324">
    <property type="entry name" value="RNA_pol_sigma_r3/r4-like"/>
</dbReference>
<dbReference type="NCBIfam" id="TIGR02937">
    <property type="entry name" value="sigma70-ECF"/>
    <property type="match status" value="1"/>
</dbReference>
<dbReference type="InterPro" id="IPR039425">
    <property type="entry name" value="RNA_pol_sigma-70-like"/>
</dbReference>
<evidence type="ECO:0000256" key="2">
    <source>
        <dbReference type="ARBA" id="ARBA00023015"/>
    </source>
</evidence>
<dbReference type="CDD" id="cd06171">
    <property type="entry name" value="Sigma70_r4"/>
    <property type="match status" value="1"/>
</dbReference>
<keyword evidence="2" id="KW-0805">Transcription regulation</keyword>
<dbReference type="Pfam" id="PF08281">
    <property type="entry name" value="Sigma70_r4_2"/>
    <property type="match status" value="1"/>
</dbReference>
<evidence type="ECO:0000256" key="4">
    <source>
        <dbReference type="ARBA" id="ARBA00023125"/>
    </source>
</evidence>